<protein>
    <submittedName>
        <fullName evidence="2">Uncharacterized protein</fullName>
    </submittedName>
</protein>
<dbReference type="InterPro" id="IPR036770">
    <property type="entry name" value="Ankyrin_rpt-contain_sf"/>
</dbReference>
<keyword evidence="3" id="KW-1185">Reference proteome</keyword>
<evidence type="ECO:0000256" key="1">
    <source>
        <dbReference type="SAM" id="MobiDB-lite"/>
    </source>
</evidence>
<gene>
    <name evidence="2" type="ORF">PHYSODRAFT_332206</name>
</gene>
<dbReference type="KEGG" id="psoj:PHYSODRAFT_332206"/>
<dbReference type="RefSeq" id="XP_009527461.1">
    <property type="nucleotide sequence ID" value="XM_009529166.1"/>
</dbReference>
<organism evidence="2 3">
    <name type="scientific">Phytophthora sojae (strain P6497)</name>
    <name type="common">Soybean stem and root rot agent</name>
    <name type="synonym">Phytophthora megasperma f. sp. glycines</name>
    <dbReference type="NCBI Taxonomy" id="1094619"/>
    <lineage>
        <taxon>Eukaryota</taxon>
        <taxon>Sar</taxon>
        <taxon>Stramenopiles</taxon>
        <taxon>Oomycota</taxon>
        <taxon>Peronosporomycetes</taxon>
        <taxon>Peronosporales</taxon>
        <taxon>Peronosporaceae</taxon>
        <taxon>Phytophthora</taxon>
    </lineage>
</organism>
<feature type="compositionally biased region" description="Acidic residues" evidence="1">
    <location>
        <begin position="158"/>
        <end position="170"/>
    </location>
</feature>
<evidence type="ECO:0000313" key="3">
    <source>
        <dbReference type="Proteomes" id="UP000002640"/>
    </source>
</evidence>
<evidence type="ECO:0000313" key="2">
    <source>
        <dbReference type="EMBL" id="EGZ18403.1"/>
    </source>
</evidence>
<dbReference type="GeneID" id="20646406"/>
<accession>G4ZED8</accession>
<reference evidence="2 3" key="1">
    <citation type="journal article" date="2006" name="Science">
        <title>Phytophthora genome sequences uncover evolutionary origins and mechanisms of pathogenesis.</title>
        <authorList>
            <person name="Tyler B.M."/>
            <person name="Tripathy S."/>
            <person name="Zhang X."/>
            <person name="Dehal P."/>
            <person name="Jiang R.H."/>
            <person name="Aerts A."/>
            <person name="Arredondo F.D."/>
            <person name="Baxter L."/>
            <person name="Bensasson D."/>
            <person name="Beynon J.L."/>
            <person name="Chapman J."/>
            <person name="Damasceno C.M."/>
            <person name="Dorrance A.E."/>
            <person name="Dou D."/>
            <person name="Dickerman A.W."/>
            <person name="Dubchak I.L."/>
            <person name="Garbelotto M."/>
            <person name="Gijzen M."/>
            <person name="Gordon S.G."/>
            <person name="Govers F."/>
            <person name="Grunwald N.J."/>
            <person name="Huang W."/>
            <person name="Ivors K.L."/>
            <person name="Jones R.W."/>
            <person name="Kamoun S."/>
            <person name="Krampis K."/>
            <person name="Lamour K.H."/>
            <person name="Lee M.K."/>
            <person name="McDonald W.H."/>
            <person name="Medina M."/>
            <person name="Meijer H.J."/>
            <person name="Nordberg E.K."/>
            <person name="Maclean D.J."/>
            <person name="Ospina-Giraldo M.D."/>
            <person name="Morris P.F."/>
            <person name="Phuntumart V."/>
            <person name="Putnam N.H."/>
            <person name="Rash S."/>
            <person name="Rose J.K."/>
            <person name="Sakihama Y."/>
            <person name="Salamov A.A."/>
            <person name="Savidor A."/>
            <person name="Scheuring C.F."/>
            <person name="Smith B.M."/>
            <person name="Sobral B.W."/>
            <person name="Terry A."/>
            <person name="Torto-Alalibo T.A."/>
            <person name="Win J."/>
            <person name="Xu Z."/>
            <person name="Zhang H."/>
            <person name="Grigoriev I.V."/>
            <person name="Rokhsar D.S."/>
            <person name="Boore J.L."/>
        </authorList>
    </citation>
    <scope>NUCLEOTIDE SEQUENCE [LARGE SCALE GENOMIC DNA]</scope>
    <source>
        <strain evidence="2 3">P6497</strain>
    </source>
</reference>
<proteinExistence type="predicted"/>
<dbReference type="SUPFAM" id="SSF48403">
    <property type="entry name" value="Ankyrin repeat"/>
    <property type="match status" value="1"/>
</dbReference>
<dbReference type="AlphaFoldDB" id="G4ZED8"/>
<feature type="region of interest" description="Disordered" evidence="1">
    <location>
        <begin position="88"/>
        <end position="170"/>
    </location>
</feature>
<dbReference type="InParanoid" id="G4ZED8"/>
<dbReference type="EMBL" id="JH159154">
    <property type="protein sequence ID" value="EGZ18403.1"/>
    <property type="molecule type" value="Genomic_DNA"/>
</dbReference>
<dbReference type="Proteomes" id="UP000002640">
    <property type="component" value="Unassembled WGS sequence"/>
</dbReference>
<sequence length="170" mass="18353">MKGNTDTVQLLLNHNPDVNKHNISWKTALDYTESHEDPMIATLLCGAEQSRQPTHNVALQTDEVQGSEIATLFGEYEYKGSLVKDAGTETEEAAEKNYSIDDVSSVQTQSTVVEEYHSGSGSGSDSDRESSYSAGEETVSLEEESVADSESDGGRDEESSESEAESESSS</sequence>
<feature type="compositionally biased region" description="Acidic residues" evidence="1">
    <location>
        <begin position="139"/>
        <end position="151"/>
    </location>
</feature>
<feature type="compositionally biased region" description="Low complexity" evidence="1">
    <location>
        <begin position="103"/>
        <end position="113"/>
    </location>
</feature>
<name>G4ZED8_PHYSP</name>
<dbReference type="Gene3D" id="1.25.40.20">
    <property type="entry name" value="Ankyrin repeat-containing domain"/>
    <property type="match status" value="1"/>
</dbReference>